<gene>
    <name evidence="11" type="ORF">BdWA1_001297</name>
</gene>
<dbReference type="PANTHER" id="PTHR19957">
    <property type="entry name" value="SYNTAXIN"/>
    <property type="match status" value="1"/>
</dbReference>
<evidence type="ECO:0000313" key="12">
    <source>
        <dbReference type="Proteomes" id="UP001214638"/>
    </source>
</evidence>
<dbReference type="AlphaFoldDB" id="A0AAD9PNY5"/>
<proteinExistence type="inferred from homology"/>
<comment type="similarity">
    <text evidence="2">Belongs to the syntaxin family.</text>
</comment>
<dbReference type="Proteomes" id="UP001214638">
    <property type="component" value="Unassembled WGS sequence"/>
</dbReference>
<dbReference type="GO" id="GO:0005484">
    <property type="term" value="F:SNAP receptor activity"/>
    <property type="evidence" value="ECO:0007669"/>
    <property type="project" value="TreeGrafter"/>
</dbReference>
<evidence type="ECO:0000256" key="5">
    <source>
        <dbReference type="ARBA" id="ARBA00022927"/>
    </source>
</evidence>
<dbReference type="GeneID" id="94335595"/>
<dbReference type="KEGG" id="bdw:94335595"/>
<evidence type="ECO:0000256" key="9">
    <source>
        <dbReference type="ARBA" id="ARBA00023136"/>
    </source>
</evidence>
<protein>
    <submittedName>
        <fullName evidence="11">Bifunctional Target SNARE coiled-coil homology domain/Syntaxin/SNARE</fullName>
    </submittedName>
</protein>
<dbReference type="SMART" id="SM00397">
    <property type="entry name" value="t_SNARE"/>
    <property type="match status" value="1"/>
</dbReference>
<dbReference type="GO" id="GO:0006886">
    <property type="term" value="P:intracellular protein transport"/>
    <property type="evidence" value="ECO:0007669"/>
    <property type="project" value="TreeGrafter"/>
</dbReference>
<comment type="subcellular location">
    <subcellularLocation>
        <location evidence="1">Golgi apparatus membrane</location>
        <topology evidence="1">Single-pass type IV membrane protein</topology>
    </subcellularLocation>
</comment>
<comment type="caution">
    <text evidence="11">The sequence shown here is derived from an EMBL/GenBank/DDBJ whole genome shotgun (WGS) entry which is preliminary data.</text>
</comment>
<evidence type="ECO:0000256" key="1">
    <source>
        <dbReference type="ARBA" id="ARBA00004409"/>
    </source>
</evidence>
<keyword evidence="3" id="KW-0813">Transport</keyword>
<keyword evidence="4" id="KW-0812">Transmembrane</keyword>
<accession>A0AAD9PNY5</accession>
<dbReference type="InterPro" id="IPR000727">
    <property type="entry name" value="T_SNARE_dom"/>
</dbReference>
<reference evidence="11" key="1">
    <citation type="journal article" date="2023" name="Nat. Microbiol.">
        <title>Babesia duncani multi-omics identifies virulence factors and drug targets.</title>
        <authorList>
            <person name="Singh P."/>
            <person name="Lonardi S."/>
            <person name="Liang Q."/>
            <person name="Vydyam P."/>
            <person name="Khabirova E."/>
            <person name="Fang T."/>
            <person name="Gihaz S."/>
            <person name="Thekkiniath J."/>
            <person name="Munshi M."/>
            <person name="Abel S."/>
            <person name="Ciampossin L."/>
            <person name="Batugedara G."/>
            <person name="Gupta M."/>
            <person name="Lu X.M."/>
            <person name="Lenz T."/>
            <person name="Chakravarty S."/>
            <person name="Cornillot E."/>
            <person name="Hu Y."/>
            <person name="Ma W."/>
            <person name="Gonzalez L.M."/>
            <person name="Sanchez S."/>
            <person name="Estrada K."/>
            <person name="Sanchez-Flores A."/>
            <person name="Montero E."/>
            <person name="Harb O.S."/>
            <person name="Le Roch K.G."/>
            <person name="Mamoun C.B."/>
        </authorList>
    </citation>
    <scope>NUCLEOTIDE SEQUENCE</scope>
    <source>
        <strain evidence="11">WA1</strain>
    </source>
</reference>
<dbReference type="GO" id="GO:0031201">
    <property type="term" value="C:SNARE complex"/>
    <property type="evidence" value="ECO:0007669"/>
    <property type="project" value="TreeGrafter"/>
</dbReference>
<evidence type="ECO:0000256" key="6">
    <source>
        <dbReference type="ARBA" id="ARBA00022989"/>
    </source>
</evidence>
<dbReference type="GO" id="GO:0006906">
    <property type="term" value="P:vesicle fusion"/>
    <property type="evidence" value="ECO:0007669"/>
    <property type="project" value="TreeGrafter"/>
</dbReference>
<dbReference type="PANTHER" id="PTHR19957:SF83">
    <property type="entry name" value="SYNTAXIN-16"/>
    <property type="match status" value="1"/>
</dbReference>
<keyword evidence="7" id="KW-0333">Golgi apparatus</keyword>
<evidence type="ECO:0000313" key="11">
    <source>
        <dbReference type="EMBL" id="KAK2198288.1"/>
    </source>
</evidence>
<dbReference type="PROSITE" id="PS50192">
    <property type="entry name" value="T_SNARE"/>
    <property type="match status" value="1"/>
</dbReference>
<sequence>MLKSLVLYRNLTFNFRTCRTRERQKAHRFEVGNLDEPLLDEQNDTEAHSQADNTAITVDLPPKWLELVDDCTFILRNIKGRISDLEKAQKQSILNVFEHQAAGDYAQITQMSSEITGMIKKIESSLKEIKSADNFGVESHLRQNATNKIANELMIVSRNFRSIQKTFYDSHASREIAQVGHSVLQQELIQAKSNDDNIQERTTQLKEIASTMHQLKDMYTQMATMVVEQGSMLDQIDYNVRVFSEDSKTFARELRKTHKRENPKYALRASWL</sequence>
<evidence type="ECO:0000259" key="10">
    <source>
        <dbReference type="PROSITE" id="PS50192"/>
    </source>
</evidence>
<keyword evidence="5" id="KW-0653">Protein transport</keyword>
<dbReference type="InterPro" id="IPR010989">
    <property type="entry name" value="SNARE"/>
</dbReference>
<dbReference type="GO" id="GO:0000149">
    <property type="term" value="F:SNARE binding"/>
    <property type="evidence" value="ECO:0007669"/>
    <property type="project" value="TreeGrafter"/>
</dbReference>
<dbReference type="InterPro" id="IPR045242">
    <property type="entry name" value="Syntaxin"/>
</dbReference>
<dbReference type="GO" id="GO:0048278">
    <property type="term" value="P:vesicle docking"/>
    <property type="evidence" value="ECO:0007669"/>
    <property type="project" value="TreeGrafter"/>
</dbReference>
<keyword evidence="6" id="KW-1133">Transmembrane helix</keyword>
<evidence type="ECO:0000256" key="7">
    <source>
        <dbReference type="ARBA" id="ARBA00023034"/>
    </source>
</evidence>
<keyword evidence="12" id="KW-1185">Reference proteome</keyword>
<evidence type="ECO:0000256" key="3">
    <source>
        <dbReference type="ARBA" id="ARBA00022448"/>
    </source>
</evidence>
<name>A0AAD9PNY5_9APIC</name>
<dbReference type="RefSeq" id="XP_067805130.1">
    <property type="nucleotide sequence ID" value="XM_067946339.1"/>
</dbReference>
<organism evidence="11 12">
    <name type="scientific">Babesia duncani</name>
    <dbReference type="NCBI Taxonomy" id="323732"/>
    <lineage>
        <taxon>Eukaryota</taxon>
        <taxon>Sar</taxon>
        <taxon>Alveolata</taxon>
        <taxon>Apicomplexa</taxon>
        <taxon>Aconoidasida</taxon>
        <taxon>Piroplasmida</taxon>
        <taxon>Babesiidae</taxon>
        <taxon>Babesia</taxon>
    </lineage>
</organism>
<dbReference type="GO" id="GO:0000139">
    <property type="term" value="C:Golgi membrane"/>
    <property type="evidence" value="ECO:0007669"/>
    <property type="project" value="UniProtKB-SubCell"/>
</dbReference>
<dbReference type="EMBL" id="JALLKP010000001">
    <property type="protein sequence ID" value="KAK2198288.1"/>
    <property type="molecule type" value="Genomic_DNA"/>
</dbReference>
<dbReference type="CDD" id="cd15845">
    <property type="entry name" value="SNARE_syntaxin16"/>
    <property type="match status" value="1"/>
</dbReference>
<evidence type="ECO:0000256" key="8">
    <source>
        <dbReference type="ARBA" id="ARBA00023054"/>
    </source>
</evidence>
<keyword evidence="9" id="KW-0472">Membrane</keyword>
<dbReference type="SUPFAM" id="SSF47661">
    <property type="entry name" value="t-snare proteins"/>
    <property type="match status" value="1"/>
</dbReference>
<feature type="domain" description="T-SNARE coiled-coil homology" evidence="10">
    <location>
        <begin position="195"/>
        <end position="257"/>
    </location>
</feature>
<evidence type="ECO:0000256" key="2">
    <source>
        <dbReference type="ARBA" id="ARBA00009063"/>
    </source>
</evidence>
<keyword evidence="8" id="KW-0175">Coiled coil</keyword>
<evidence type="ECO:0000256" key="4">
    <source>
        <dbReference type="ARBA" id="ARBA00022692"/>
    </source>
</evidence>
<dbReference type="Gene3D" id="1.20.58.70">
    <property type="match status" value="1"/>
</dbReference>